<proteinExistence type="predicted"/>
<reference evidence="1 2" key="1">
    <citation type="journal article" date="2018" name="PLoS Genet.">
        <title>Population sequencing reveals clonal diversity and ancestral inbreeding in the grapevine cultivar Chardonnay.</title>
        <authorList>
            <person name="Roach M.J."/>
            <person name="Johnson D.L."/>
            <person name="Bohlmann J."/>
            <person name="van Vuuren H.J."/>
            <person name="Jones S.J."/>
            <person name="Pretorius I.S."/>
            <person name="Schmidt S.A."/>
            <person name="Borneman A.R."/>
        </authorList>
    </citation>
    <scope>NUCLEOTIDE SEQUENCE [LARGE SCALE GENOMIC DNA]</scope>
    <source>
        <strain evidence="2">cv. Chardonnay</strain>
        <tissue evidence="1">Leaf</tissue>
    </source>
</reference>
<sequence>MGLWKGIRMDWELVGRQIYFCVGNGRRVRFWKDRWCGDSLLCESFPSLFALSAEKEAWVADVWDPLAEGGWGSWNPCFSRALNDWEVEKGKYFWTVFTGRECLEM</sequence>
<evidence type="ECO:0000313" key="1">
    <source>
        <dbReference type="EMBL" id="RVW42821.1"/>
    </source>
</evidence>
<protein>
    <submittedName>
        <fullName evidence="1">Uncharacterized protein</fullName>
    </submittedName>
</protein>
<dbReference type="AlphaFoldDB" id="A0A438E501"/>
<evidence type="ECO:0000313" key="2">
    <source>
        <dbReference type="Proteomes" id="UP000288805"/>
    </source>
</evidence>
<dbReference type="PANTHER" id="PTHR36617:SF15">
    <property type="entry name" value="REVERSE TRANSCRIPTASE ZINC-BINDING DOMAIN-CONTAINING PROTEIN"/>
    <property type="match status" value="1"/>
</dbReference>
<accession>A0A438E501</accession>
<dbReference type="EMBL" id="QGNW01001393">
    <property type="protein sequence ID" value="RVW42821.1"/>
    <property type="molecule type" value="Genomic_DNA"/>
</dbReference>
<dbReference type="Proteomes" id="UP000288805">
    <property type="component" value="Unassembled WGS sequence"/>
</dbReference>
<comment type="caution">
    <text evidence="1">The sequence shown here is derived from an EMBL/GenBank/DDBJ whole genome shotgun (WGS) entry which is preliminary data.</text>
</comment>
<dbReference type="PANTHER" id="PTHR36617">
    <property type="entry name" value="PROTEIN, PUTATIVE-RELATED"/>
    <property type="match status" value="1"/>
</dbReference>
<gene>
    <name evidence="1" type="ORF">CK203_079929</name>
</gene>
<name>A0A438E501_VITVI</name>
<organism evidence="1 2">
    <name type="scientific">Vitis vinifera</name>
    <name type="common">Grape</name>
    <dbReference type="NCBI Taxonomy" id="29760"/>
    <lineage>
        <taxon>Eukaryota</taxon>
        <taxon>Viridiplantae</taxon>
        <taxon>Streptophyta</taxon>
        <taxon>Embryophyta</taxon>
        <taxon>Tracheophyta</taxon>
        <taxon>Spermatophyta</taxon>
        <taxon>Magnoliopsida</taxon>
        <taxon>eudicotyledons</taxon>
        <taxon>Gunneridae</taxon>
        <taxon>Pentapetalae</taxon>
        <taxon>rosids</taxon>
        <taxon>Vitales</taxon>
        <taxon>Vitaceae</taxon>
        <taxon>Viteae</taxon>
        <taxon>Vitis</taxon>
    </lineage>
</organism>